<evidence type="ECO:0000256" key="3">
    <source>
        <dbReference type="ARBA" id="ARBA00008655"/>
    </source>
</evidence>
<dbReference type="AlphaFoldDB" id="A0A8J2R0N7"/>
<evidence type="ECO:0000259" key="16">
    <source>
        <dbReference type="SMART" id="SM00563"/>
    </source>
</evidence>
<dbReference type="GO" id="GO:0004366">
    <property type="term" value="F:glycerol-3-phosphate O-acyltransferase activity"/>
    <property type="evidence" value="ECO:0007669"/>
    <property type="project" value="TreeGrafter"/>
</dbReference>
<dbReference type="PANTHER" id="PTHR23063">
    <property type="entry name" value="PHOSPHOLIPID ACYLTRANSFERASE"/>
    <property type="match status" value="1"/>
</dbReference>
<keyword evidence="10" id="KW-0594">Phospholipid biosynthesis</keyword>
<feature type="transmembrane region" description="Helical" evidence="15">
    <location>
        <begin position="6"/>
        <end position="30"/>
    </location>
</feature>
<protein>
    <submittedName>
        <fullName evidence="17">(African queen) hypothetical protein</fullName>
    </submittedName>
</protein>
<keyword evidence="9 15" id="KW-0472">Membrane</keyword>
<proteinExistence type="inferred from homology"/>
<dbReference type="SMART" id="SM00563">
    <property type="entry name" value="PlsC"/>
    <property type="match status" value="1"/>
</dbReference>
<dbReference type="InterPro" id="IPR045252">
    <property type="entry name" value="LPCAT1-like"/>
</dbReference>
<keyword evidence="11" id="KW-1208">Phospholipid metabolism</keyword>
<keyword evidence="4" id="KW-0444">Lipid biosynthesis</keyword>
<comment type="subcellular location">
    <subcellularLocation>
        <location evidence="1">Membrane</location>
    </subcellularLocation>
</comment>
<evidence type="ECO:0000256" key="12">
    <source>
        <dbReference type="ARBA" id="ARBA00023315"/>
    </source>
</evidence>
<comment type="pathway">
    <text evidence="2">Lipid metabolism.</text>
</comment>
<evidence type="ECO:0000313" key="17">
    <source>
        <dbReference type="EMBL" id="CAG9574050.1"/>
    </source>
</evidence>
<feature type="domain" description="Phospholipid/glycerol acyltransferase" evidence="16">
    <location>
        <begin position="380"/>
        <end position="491"/>
    </location>
</feature>
<comment type="caution">
    <text evidence="17">The sequence shown here is derived from an EMBL/GenBank/DDBJ whole genome shotgun (WGS) entry which is preliminary data.</text>
</comment>
<dbReference type="InterPro" id="IPR002123">
    <property type="entry name" value="Plipid/glycerol_acylTrfase"/>
</dbReference>
<evidence type="ECO:0000256" key="9">
    <source>
        <dbReference type="ARBA" id="ARBA00023136"/>
    </source>
</evidence>
<keyword evidence="5" id="KW-0808">Transferase</keyword>
<keyword evidence="7 15" id="KW-1133">Transmembrane helix</keyword>
<dbReference type="Proteomes" id="UP000789524">
    <property type="component" value="Unassembled WGS sequence"/>
</dbReference>
<keyword evidence="8" id="KW-0443">Lipid metabolism</keyword>
<feature type="transmembrane region" description="Helical" evidence="15">
    <location>
        <begin position="184"/>
        <end position="202"/>
    </location>
</feature>
<dbReference type="GO" id="GO:0019432">
    <property type="term" value="P:triglyceride biosynthetic process"/>
    <property type="evidence" value="ECO:0007669"/>
    <property type="project" value="TreeGrafter"/>
</dbReference>
<feature type="transmembrane region" description="Helical" evidence="15">
    <location>
        <begin position="208"/>
        <end position="228"/>
    </location>
</feature>
<evidence type="ECO:0000256" key="15">
    <source>
        <dbReference type="SAM" id="Phobius"/>
    </source>
</evidence>
<dbReference type="PANTHER" id="PTHR23063:SF2">
    <property type="entry name" value="GLYCEROL-3-PHOSPHATE ACYLTRANSFERASE 4, ISOFORM D-RELATED"/>
    <property type="match status" value="1"/>
</dbReference>
<dbReference type="GO" id="GO:0016020">
    <property type="term" value="C:membrane"/>
    <property type="evidence" value="ECO:0007669"/>
    <property type="project" value="UniProtKB-SubCell"/>
</dbReference>
<dbReference type="EMBL" id="CAKASE010000072">
    <property type="protein sequence ID" value="CAG9574050.1"/>
    <property type="molecule type" value="Genomic_DNA"/>
</dbReference>
<dbReference type="CDD" id="cd07991">
    <property type="entry name" value="LPLAT_LPCAT1-like"/>
    <property type="match status" value="1"/>
</dbReference>
<sequence>MAVMASFVSVAVSILYTPVLLLILCVIFLASIGKSLGVRRLYVNILLKLFEYGRQHIEVAKKLQRSDSSDEEEHPGAGDERPPSALVKENGINGTKMSVIERQEILGPSPELNYKRTHSQERISNGHRVLKAENELEFHVDHCMDLMKAGVEAIIEDQVTSVFEAEELRSWNLLTRTNRQYEFLTWRLTIIWAMGFVVRYLFLLPLRILIFIIGVLATIASMSVIGALPRCGARSAIGAVAYKMAMRSLVRCVSCVTNFHDVQHRPRRNGFCVANHTSPIDVAVLSVNDCFSLVGRNEENTRDIYVCDVLVYVFGDAGVPAQRGNVWWLLACTAAVGCLPDGRVKQRVNSSLSLMCFNFLSRCISAVVSYHSPELRPRSGICVANHTSPIDVLVLMCDSRYSLIGQRHDGFLGILQRALARASPHIWFERSEVKDRHAVARRLKEHISVPDNPPILIFPEGTCINNTSVMQFKKGSFEVGGTIYPVAIKYDPRFGDAFWNSSRYGMLHYLLNMMSSWAIVCDVWYLPPMTRNDNETAVDFANRVKGAIARRGGLVDLMWDGQLKRMKAKKEWRELQQEEFSRRLKGE</sequence>
<evidence type="ECO:0000256" key="11">
    <source>
        <dbReference type="ARBA" id="ARBA00023264"/>
    </source>
</evidence>
<comment type="similarity">
    <text evidence="3">Belongs to the 1-acyl-sn-glycerol-3-phosphate acyltransferase family.</text>
</comment>
<dbReference type="GO" id="GO:0005783">
    <property type="term" value="C:endoplasmic reticulum"/>
    <property type="evidence" value="ECO:0007669"/>
    <property type="project" value="TreeGrafter"/>
</dbReference>
<feature type="region of interest" description="Disordered" evidence="14">
    <location>
        <begin position="62"/>
        <end position="88"/>
    </location>
</feature>
<dbReference type="SUPFAM" id="SSF69593">
    <property type="entry name" value="Glycerol-3-phosphate (1)-acyltransferase"/>
    <property type="match status" value="1"/>
</dbReference>
<evidence type="ECO:0000256" key="5">
    <source>
        <dbReference type="ARBA" id="ARBA00022679"/>
    </source>
</evidence>
<organism evidence="17 18">
    <name type="scientific">Danaus chrysippus</name>
    <name type="common">African queen</name>
    <dbReference type="NCBI Taxonomy" id="151541"/>
    <lineage>
        <taxon>Eukaryota</taxon>
        <taxon>Metazoa</taxon>
        <taxon>Ecdysozoa</taxon>
        <taxon>Arthropoda</taxon>
        <taxon>Hexapoda</taxon>
        <taxon>Insecta</taxon>
        <taxon>Pterygota</taxon>
        <taxon>Neoptera</taxon>
        <taxon>Endopterygota</taxon>
        <taxon>Lepidoptera</taxon>
        <taxon>Glossata</taxon>
        <taxon>Ditrysia</taxon>
        <taxon>Papilionoidea</taxon>
        <taxon>Nymphalidae</taxon>
        <taxon>Danainae</taxon>
        <taxon>Danaini</taxon>
        <taxon>Danaina</taxon>
        <taxon>Danaus</taxon>
        <taxon>Anosia</taxon>
    </lineage>
</organism>
<dbReference type="OrthoDB" id="10051137at2759"/>
<evidence type="ECO:0000256" key="10">
    <source>
        <dbReference type="ARBA" id="ARBA00023209"/>
    </source>
</evidence>
<evidence type="ECO:0000256" key="13">
    <source>
        <dbReference type="ARBA" id="ARBA00025707"/>
    </source>
</evidence>
<evidence type="ECO:0000256" key="8">
    <source>
        <dbReference type="ARBA" id="ARBA00023098"/>
    </source>
</evidence>
<evidence type="ECO:0000256" key="14">
    <source>
        <dbReference type="SAM" id="MobiDB-lite"/>
    </source>
</evidence>
<keyword evidence="6 15" id="KW-0812">Transmembrane</keyword>
<evidence type="ECO:0000256" key="7">
    <source>
        <dbReference type="ARBA" id="ARBA00022989"/>
    </source>
</evidence>
<feature type="compositionally biased region" description="Basic and acidic residues" evidence="14">
    <location>
        <begin position="62"/>
        <end position="82"/>
    </location>
</feature>
<evidence type="ECO:0000256" key="1">
    <source>
        <dbReference type="ARBA" id="ARBA00004370"/>
    </source>
</evidence>
<dbReference type="Pfam" id="PF01553">
    <property type="entry name" value="Acyltransferase"/>
    <property type="match status" value="1"/>
</dbReference>
<gene>
    <name evidence="17" type="ORF">DCHRY22_LOCUS10726</name>
</gene>
<dbReference type="GO" id="GO:0008654">
    <property type="term" value="P:phospholipid biosynthetic process"/>
    <property type="evidence" value="ECO:0007669"/>
    <property type="project" value="UniProtKB-KW"/>
</dbReference>
<reference evidence="17" key="1">
    <citation type="submission" date="2021-09" db="EMBL/GenBank/DDBJ databases">
        <authorList>
            <person name="Martin H S."/>
        </authorList>
    </citation>
    <scope>NUCLEOTIDE SEQUENCE</scope>
</reference>
<evidence type="ECO:0000256" key="6">
    <source>
        <dbReference type="ARBA" id="ARBA00022692"/>
    </source>
</evidence>
<accession>A0A8J2R0N7</accession>
<evidence type="ECO:0000256" key="4">
    <source>
        <dbReference type="ARBA" id="ARBA00022516"/>
    </source>
</evidence>
<evidence type="ECO:0000313" key="18">
    <source>
        <dbReference type="Proteomes" id="UP000789524"/>
    </source>
</evidence>
<evidence type="ECO:0000256" key="2">
    <source>
        <dbReference type="ARBA" id="ARBA00005189"/>
    </source>
</evidence>
<keyword evidence="12" id="KW-0012">Acyltransferase</keyword>
<comment type="pathway">
    <text evidence="13">Phospholipid metabolism.</text>
</comment>
<keyword evidence="18" id="KW-1185">Reference proteome</keyword>
<name>A0A8J2R0N7_9NEOP</name>